<name>A0ABQ9GBN9_9NEOP</name>
<dbReference type="InterPro" id="IPR036291">
    <property type="entry name" value="NAD(P)-bd_dom_sf"/>
</dbReference>
<sequence length="230" mass="26187">MPSCQITRFTGRHFGRLMSEYIVANIFNWERDFRRIIECQSNCVWGKDQKIIEYRSICDLSFGIVGLGAIGKQVSKTLKFFGGTVWAVVRNVPEPNQRCPHVDKYSTFRGEYQNKKMLSAEVADEQSYVNVKSSFTPVDLQFCSKKKSVFMNVGRGNVISEGDIIAAIENKWISGAILDVFEVEPLPADSRLWKRPELELELSWAREELLARLRWNQGLMSLSGSHDPGG</sequence>
<dbReference type="PANTHER" id="PTHR43333">
    <property type="entry name" value="2-HACID_DH_C DOMAIN-CONTAINING PROTEIN"/>
    <property type="match status" value="1"/>
</dbReference>
<gene>
    <name evidence="4" type="ORF">PR048_028837</name>
</gene>
<keyword evidence="1" id="KW-0560">Oxidoreductase</keyword>
<evidence type="ECO:0000313" key="5">
    <source>
        <dbReference type="Proteomes" id="UP001159363"/>
    </source>
</evidence>
<proteinExistence type="predicted"/>
<evidence type="ECO:0000256" key="1">
    <source>
        <dbReference type="ARBA" id="ARBA00023002"/>
    </source>
</evidence>
<dbReference type="Pfam" id="PF02826">
    <property type="entry name" value="2-Hacid_dh_C"/>
    <property type="match status" value="1"/>
</dbReference>
<evidence type="ECO:0000259" key="3">
    <source>
        <dbReference type="Pfam" id="PF02826"/>
    </source>
</evidence>
<reference evidence="4 5" key="1">
    <citation type="submission" date="2023-02" db="EMBL/GenBank/DDBJ databases">
        <title>LHISI_Scaffold_Assembly.</title>
        <authorList>
            <person name="Stuart O.P."/>
            <person name="Cleave R."/>
            <person name="Magrath M.J.L."/>
            <person name="Mikheyev A.S."/>
        </authorList>
    </citation>
    <scope>NUCLEOTIDE SEQUENCE [LARGE SCALE GENOMIC DNA]</scope>
    <source>
        <strain evidence="4">Daus_M_001</strain>
        <tissue evidence="4">Leg muscle</tissue>
    </source>
</reference>
<dbReference type="PANTHER" id="PTHR43333:SF1">
    <property type="entry name" value="D-ISOMER SPECIFIC 2-HYDROXYACID DEHYDROGENASE NAD-BINDING DOMAIN-CONTAINING PROTEIN"/>
    <property type="match status" value="1"/>
</dbReference>
<dbReference type="EMBL" id="JARBHB010000013">
    <property type="protein sequence ID" value="KAJ8869828.1"/>
    <property type="molecule type" value="Genomic_DNA"/>
</dbReference>
<organism evidence="4 5">
    <name type="scientific">Dryococelus australis</name>
    <dbReference type="NCBI Taxonomy" id="614101"/>
    <lineage>
        <taxon>Eukaryota</taxon>
        <taxon>Metazoa</taxon>
        <taxon>Ecdysozoa</taxon>
        <taxon>Arthropoda</taxon>
        <taxon>Hexapoda</taxon>
        <taxon>Insecta</taxon>
        <taxon>Pterygota</taxon>
        <taxon>Neoptera</taxon>
        <taxon>Polyneoptera</taxon>
        <taxon>Phasmatodea</taxon>
        <taxon>Verophasmatodea</taxon>
        <taxon>Anareolatae</taxon>
        <taxon>Phasmatidae</taxon>
        <taxon>Eurycanthinae</taxon>
        <taxon>Dryococelus</taxon>
    </lineage>
</organism>
<evidence type="ECO:0000313" key="4">
    <source>
        <dbReference type="EMBL" id="KAJ8869828.1"/>
    </source>
</evidence>
<keyword evidence="5" id="KW-1185">Reference proteome</keyword>
<dbReference type="SUPFAM" id="SSF51735">
    <property type="entry name" value="NAD(P)-binding Rossmann-fold domains"/>
    <property type="match status" value="1"/>
</dbReference>
<protein>
    <recommendedName>
        <fullName evidence="3">D-isomer specific 2-hydroxyacid dehydrogenase NAD-binding domain-containing protein</fullName>
    </recommendedName>
</protein>
<comment type="caution">
    <text evidence="4">The sequence shown here is derived from an EMBL/GenBank/DDBJ whole genome shotgun (WGS) entry which is preliminary data.</text>
</comment>
<dbReference type="InterPro" id="IPR006140">
    <property type="entry name" value="D-isomer_DH_NAD-bd"/>
</dbReference>
<dbReference type="Gene3D" id="3.40.50.720">
    <property type="entry name" value="NAD(P)-binding Rossmann-like Domain"/>
    <property type="match status" value="2"/>
</dbReference>
<feature type="non-terminal residue" evidence="4">
    <location>
        <position position="230"/>
    </location>
</feature>
<feature type="domain" description="D-isomer specific 2-hydroxyacid dehydrogenase NAD-binding" evidence="3">
    <location>
        <begin position="24"/>
        <end position="198"/>
    </location>
</feature>
<dbReference type="Proteomes" id="UP001159363">
    <property type="component" value="Chromosome 12"/>
</dbReference>
<accession>A0ABQ9GBN9</accession>
<evidence type="ECO:0000256" key="2">
    <source>
        <dbReference type="ARBA" id="ARBA00023027"/>
    </source>
</evidence>
<keyword evidence="2" id="KW-0520">NAD</keyword>